<evidence type="ECO:0000256" key="5">
    <source>
        <dbReference type="PROSITE-ProRule" id="PRU00059"/>
    </source>
</evidence>
<dbReference type="SUPFAM" id="SSF49854">
    <property type="entry name" value="Spermadhesin, CUB domain"/>
    <property type="match status" value="3"/>
</dbReference>
<evidence type="ECO:0000313" key="7">
    <source>
        <dbReference type="EMBL" id="KAH7944175.1"/>
    </source>
</evidence>
<protein>
    <recommendedName>
        <fullName evidence="6">CUB domain-containing protein</fullName>
    </recommendedName>
</protein>
<dbReference type="Pfam" id="PF00431">
    <property type="entry name" value="CUB"/>
    <property type="match status" value="3"/>
</dbReference>
<evidence type="ECO:0000256" key="3">
    <source>
        <dbReference type="ARBA" id="ARBA00023157"/>
    </source>
</evidence>
<dbReference type="Gene3D" id="2.60.120.290">
    <property type="entry name" value="Spermadhesin, CUB domain"/>
    <property type="match status" value="3"/>
</dbReference>
<dbReference type="EMBL" id="JABSTV010001253">
    <property type="protein sequence ID" value="KAH7944175.1"/>
    <property type="molecule type" value="Genomic_DNA"/>
</dbReference>
<comment type="caution">
    <text evidence="7">The sequence shown here is derived from an EMBL/GenBank/DDBJ whole genome shotgun (WGS) entry which is preliminary data.</text>
</comment>
<dbReference type="PANTHER" id="PTHR24251">
    <property type="entry name" value="OVOCHYMASE-RELATED"/>
    <property type="match status" value="1"/>
</dbReference>
<evidence type="ECO:0000259" key="6">
    <source>
        <dbReference type="PROSITE" id="PS01180"/>
    </source>
</evidence>
<reference evidence="7" key="1">
    <citation type="journal article" date="2020" name="Cell">
        <title>Large-Scale Comparative Analyses of Tick Genomes Elucidate Their Genetic Diversity and Vector Capacities.</title>
        <authorList>
            <consortium name="Tick Genome and Microbiome Consortium (TIGMIC)"/>
            <person name="Jia N."/>
            <person name="Wang J."/>
            <person name="Shi W."/>
            <person name="Du L."/>
            <person name="Sun Y."/>
            <person name="Zhan W."/>
            <person name="Jiang J.F."/>
            <person name="Wang Q."/>
            <person name="Zhang B."/>
            <person name="Ji P."/>
            <person name="Bell-Sakyi L."/>
            <person name="Cui X.M."/>
            <person name="Yuan T.T."/>
            <person name="Jiang B.G."/>
            <person name="Yang W.F."/>
            <person name="Lam T.T."/>
            <person name="Chang Q.C."/>
            <person name="Ding S.J."/>
            <person name="Wang X.J."/>
            <person name="Zhu J.G."/>
            <person name="Ruan X.D."/>
            <person name="Zhao L."/>
            <person name="Wei J.T."/>
            <person name="Ye R.Z."/>
            <person name="Que T.C."/>
            <person name="Du C.H."/>
            <person name="Zhou Y.H."/>
            <person name="Cheng J.X."/>
            <person name="Dai P.F."/>
            <person name="Guo W.B."/>
            <person name="Han X.H."/>
            <person name="Huang E.J."/>
            <person name="Li L.F."/>
            <person name="Wei W."/>
            <person name="Gao Y.C."/>
            <person name="Liu J.Z."/>
            <person name="Shao H.Z."/>
            <person name="Wang X."/>
            <person name="Wang C.C."/>
            <person name="Yang T.C."/>
            <person name="Huo Q.B."/>
            <person name="Li W."/>
            <person name="Chen H.Y."/>
            <person name="Chen S.E."/>
            <person name="Zhou L.G."/>
            <person name="Ni X.B."/>
            <person name="Tian J.H."/>
            <person name="Sheng Y."/>
            <person name="Liu T."/>
            <person name="Pan Y.S."/>
            <person name="Xia L.Y."/>
            <person name="Li J."/>
            <person name="Zhao F."/>
            <person name="Cao W.C."/>
        </authorList>
    </citation>
    <scope>NUCLEOTIDE SEQUENCE</scope>
    <source>
        <strain evidence="7">Rsan-2018</strain>
    </source>
</reference>
<dbReference type="CDD" id="cd00041">
    <property type="entry name" value="CUB"/>
    <property type="match status" value="3"/>
</dbReference>
<feature type="domain" description="CUB" evidence="6">
    <location>
        <begin position="340"/>
        <end position="456"/>
    </location>
</feature>
<gene>
    <name evidence="7" type="ORF">HPB52_016715</name>
</gene>
<dbReference type="PANTHER" id="PTHR24251:SF40">
    <property type="entry name" value="CUB DOMAIN-CONTAINING PROTEIN"/>
    <property type="match status" value="1"/>
</dbReference>
<name>A0A9D4PJH1_RHISA</name>
<dbReference type="InterPro" id="IPR035914">
    <property type="entry name" value="Sperma_CUB_dom_sf"/>
</dbReference>
<dbReference type="FunFam" id="2.60.120.290:FF:000013">
    <property type="entry name" value="Membrane frizzled-related protein"/>
    <property type="match status" value="1"/>
</dbReference>
<evidence type="ECO:0000256" key="1">
    <source>
        <dbReference type="ARBA" id="ARBA00022729"/>
    </source>
</evidence>
<dbReference type="AlphaFoldDB" id="A0A9D4PJH1"/>
<dbReference type="PROSITE" id="PS01180">
    <property type="entry name" value="CUB"/>
    <property type="match status" value="3"/>
</dbReference>
<reference evidence="7" key="2">
    <citation type="submission" date="2021-09" db="EMBL/GenBank/DDBJ databases">
        <authorList>
            <person name="Jia N."/>
            <person name="Wang J."/>
            <person name="Shi W."/>
            <person name="Du L."/>
            <person name="Sun Y."/>
            <person name="Zhan W."/>
            <person name="Jiang J."/>
            <person name="Wang Q."/>
            <person name="Zhang B."/>
            <person name="Ji P."/>
            <person name="Sakyi L.B."/>
            <person name="Cui X."/>
            <person name="Yuan T."/>
            <person name="Jiang B."/>
            <person name="Yang W."/>
            <person name="Lam T.T.-Y."/>
            <person name="Chang Q."/>
            <person name="Ding S."/>
            <person name="Wang X."/>
            <person name="Zhu J."/>
            <person name="Ruan X."/>
            <person name="Zhao L."/>
            <person name="Wei J."/>
            <person name="Que T."/>
            <person name="Du C."/>
            <person name="Cheng J."/>
            <person name="Dai P."/>
            <person name="Han X."/>
            <person name="Huang E."/>
            <person name="Gao Y."/>
            <person name="Liu J."/>
            <person name="Shao H."/>
            <person name="Ye R."/>
            <person name="Li L."/>
            <person name="Wei W."/>
            <person name="Wang X."/>
            <person name="Wang C."/>
            <person name="Huo Q."/>
            <person name="Li W."/>
            <person name="Guo W."/>
            <person name="Chen H."/>
            <person name="Chen S."/>
            <person name="Zhou L."/>
            <person name="Zhou L."/>
            <person name="Ni X."/>
            <person name="Tian J."/>
            <person name="Zhou Y."/>
            <person name="Sheng Y."/>
            <person name="Liu T."/>
            <person name="Pan Y."/>
            <person name="Xia L."/>
            <person name="Li J."/>
            <person name="Zhao F."/>
            <person name="Cao W."/>
        </authorList>
    </citation>
    <scope>NUCLEOTIDE SEQUENCE</scope>
    <source>
        <strain evidence="7">Rsan-2018</strain>
        <tissue evidence="7">Larvae</tissue>
    </source>
</reference>
<dbReference type="FunFam" id="2.60.120.290:FF:000005">
    <property type="entry name" value="Procollagen C-endopeptidase enhancer 1"/>
    <property type="match status" value="1"/>
</dbReference>
<proteinExistence type="predicted"/>
<keyword evidence="1" id="KW-0732">Signal</keyword>
<dbReference type="SMART" id="SM00042">
    <property type="entry name" value="CUB"/>
    <property type="match status" value="3"/>
</dbReference>
<dbReference type="Proteomes" id="UP000821837">
    <property type="component" value="Unassembled WGS sequence"/>
</dbReference>
<dbReference type="InterPro" id="IPR000859">
    <property type="entry name" value="CUB_dom"/>
</dbReference>
<evidence type="ECO:0000256" key="4">
    <source>
        <dbReference type="ARBA" id="ARBA00023180"/>
    </source>
</evidence>
<feature type="domain" description="CUB" evidence="6">
    <location>
        <begin position="217"/>
        <end position="331"/>
    </location>
</feature>
<dbReference type="FunFam" id="2.60.120.290:FF:000003">
    <property type="entry name" value="Neuropilin"/>
    <property type="match status" value="1"/>
</dbReference>
<organism evidence="7 8">
    <name type="scientific">Rhipicephalus sanguineus</name>
    <name type="common">Brown dog tick</name>
    <name type="synonym">Ixodes sanguineus</name>
    <dbReference type="NCBI Taxonomy" id="34632"/>
    <lineage>
        <taxon>Eukaryota</taxon>
        <taxon>Metazoa</taxon>
        <taxon>Ecdysozoa</taxon>
        <taxon>Arthropoda</taxon>
        <taxon>Chelicerata</taxon>
        <taxon>Arachnida</taxon>
        <taxon>Acari</taxon>
        <taxon>Parasitiformes</taxon>
        <taxon>Ixodida</taxon>
        <taxon>Ixodoidea</taxon>
        <taxon>Ixodidae</taxon>
        <taxon>Rhipicephalinae</taxon>
        <taxon>Rhipicephalus</taxon>
        <taxon>Rhipicephalus</taxon>
    </lineage>
</organism>
<keyword evidence="2" id="KW-0677">Repeat</keyword>
<evidence type="ECO:0000256" key="2">
    <source>
        <dbReference type="ARBA" id="ARBA00022737"/>
    </source>
</evidence>
<evidence type="ECO:0000313" key="8">
    <source>
        <dbReference type="Proteomes" id="UP000821837"/>
    </source>
</evidence>
<keyword evidence="8" id="KW-1185">Reference proteome</keyword>
<dbReference type="VEuPathDB" id="VectorBase:RSAN_028428"/>
<sequence>MVALTEDLSNVVVTKKATVNGRQSNEEVAYGRHCRNVRKVRLRTVFLSAAVVMLASQATCLQLSIHPQNGSLRARRSRTPYVTIPEPGSVREFRDCGGNLTAFSQPTMLYSPGYPMTYDSDRLCRWVITADQGSVTLRFLNVQIEESPGCGFDSVGVLPGPGQGSAVKLCGAMTNHTIATNSSTVTVVFRSDGSHEEKGFSLEFYAEIDANGLAEECGDALVGKRGIGIVMSPGYPLQYPHKSSCWTLINVDPGRVIVMRFKDLALEADELCTFDYVEIFNGPSEDSPSFGRFCTDSQQRTLRSTTSSVLVHFKSDDFTSSRGFLLEYKSASVGLQVSHEGGCMVTSGFENGTVASPGYPNNYPALARCLIDLKAPREANVALRFVDFSVEQEAQCHYDFVEIWDRQKDGWQSMGRLCGDKEEIAELVSSENRMRVEFDCDNLTEWRGFVANFRLVFPQDRPKAAEGNTIVTLNRTLVPALKLMQDIPGGVAVAQDDEALLNCIPKVPGSGVTWYETRFSD</sequence>
<keyword evidence="3" id="KW-1015">Disulfide bond</keyword>
<accession>A0A9D4PJH1</accession>
<feature type="domain" description="CUB" evidence="6">
    <location>
        <begin position="96"/>
        <end position="207"/>
    </location>
</feature>
<comment type="caution">
    <text evidence="5">Lacks conserved residue(s) required for the propagation of feature annotation.</text>
</comment>
<keyword evidence="4" id="KW-0325">Glycoprotein</keyword>